<proteinExistence type="predicted"/>
<dbReference type="AlphaFoldDB" id="A0A9W9LSA3"/>
<dbReference type="Proteomes" id="UP001149163">
    <property type="component" value="Unassembled WGS sequence"/>
</dbReference>
<organism evidence="2 3">
    <name type="scientific">Penicillium canariense</name>
    <dbReference type="NCBI Taxonomy" id="189055"/>
    <lineage>
        <taxon>Eukaryota</taxon>
        <taxon>Fungi</taxon>
        <taxon>Dikarya</taxon>
        <taxon>Ascomycota</taxon>
        <taxon>Pezizomycotina</taxon>
        <taxon>Eurotiomycetes</taxon>
        <taxon>Eurotiomycetidae</taxon>
        <taxon>Eurotiales</taxon>
        <taxon>Aspergillaceae</taxon>
        <taxon>Penicillium</taxon>
    </lineage>
</organism>
<dbReference type="GeneID" id="81421348"/>
<accession>A0A9W9LSA3</accession>
<dbReference type="InterPro" id="IPR021858">
    <property type="entry name" value="Fun_TF"/>
</dbReference>
<evidence type="ECO:0000313" key="2">
    <source>
        <dbReference type="EMBL" id="KAJ5174170.1"/>
    </source>
</evidence>
<evidence type="ECO:0000313" key="3">
    <source>
        <dbReference type="Proteomes" id="UP001149163"/>
    </source>
</evidence>
<protein>
    <submittedName>
        <fullName evidence="2">Uncharacterized protein</fullName>
    </submittedName>
</protein>
<dbReference type="PANTHER" id="PTHR38111">
    <property type="entry name" value="ZN(2)-C6 FUNGAL-TYPE DOMAIN-CONTAINING PROTEIN-RELATED"/>
    <property type="match status" value="1"/>
</dbReference>
<feature type="region of interest" description="Disordered" evidence="1">
    <location>
        <begin position="263"/>
        <end position="310"/>
    </location>
</feature>
<reference evidence="2" key="2">
    <citation type="journal article" date="2023" name="IMA Fungus">
        <title>Comparative genomic study of the Penicillium genus elucidates a diverse pangenome and 15 lateral gene transfer events.</title>
        <authorList>
            <person name="Petersen C."/>
            <person name="Sorensen T."/>
            <person name="Nielsen M.R."/>
            <person name="Sondergaard T.E."/>
            <person name="Sorensen J.L."/>
            <person name="Fitzpatrick D.A."/>
            <person name="Frisvad J.C."/>
            <person name="Nielsen K.L."/>
        </authorList>
    </citation>
    <scope>NUCLEOTIDE SEQUENCE</scope>
    <source>
        <strain evidence="2">IBT 26290</strain>
    </source>
</reference>
<dbReference type="RefSeq" id="XP_056545778.1">
    <property type="nucleotide sequence ID" value="XM_056682172.1"/>
</dbReference>
<sequence>MYAGSRHNDPHYLDAGRELYSSAMRGLSRTLNNVSKATSDETLATAITLAIYEMHSCTSEDGWMHHAAGIRALMQLRGPEMHLDGFGCALYIAFRNTLVTSALVNGDECFLEEPKWQALNEHIAAENAKQPDSSVYTDITERAFREIVKLPGFVKQMRNIQGASLHMQKRRRPVLLRGILATRASLRGIHTEFSMTVSTLRAGREPKTDFIGPIPYHFFDGFSTLSMQGIRSGILLLNYLIILLDPSQRPAAEAENRIVTHRMQAARGSGSRKSFDQSSPPITPPGSPGRPHLMIESRVTPETRQPPTSDWMDRLATTMGMEGVRISLIDDGPA</sequence>
<dbReference type="EMBL" id="JAPQKN010000001">
    <property type="protein sequence ID" value="KAJ5174170.1"/>
    <property type="molecule type" value="Genomic_DNA"/>
</dbReference>
<dbReference type="InterPro" id="IPR053178">
    <property type="entry name" value="Osmoadaptation_assoc"/>
</dbReference>
<dbReference type="OrthoDB" id="191686at2759"/>
<evidence type="ECO:0000256" key="1">
    <source>
        <dbReference type="SAM" id="MobiDB-lite"/>
    </source>
</evidence>
<gene>
    <name evidence="2" type="ORF">N7482_000047</name>
</gene>
<reference evidence="2" key="1">
    <citation type="submission" date="2022-11" db="EMBL/GenBank/DDBJ databases">
        <authorList>
            <person name="Petersen C."/>
        </authorList>
    </citation>
    <scope>NUCLEOTIDE SEQUENCE</scope>
    <source>
        <strain evidence="2">IBT 26290</strain>
    </source>
</reference>
<name>A0A9W9LSA3_9EURO</name>
<comment type="caution">
    <text evidence="2">The sequence shown here is derived from an EMBL/GenBank/DDBJ whole genome shotgun (WGS) entry which is preliminary data.</text>
</comment>
<dbReference type="PANTHER" id="PTHR38111:SF10">
    <property type="entry name" value="C6 FINGER DOMAIN-CONTAINING PROTEIN"/>
    <property type="match status" value="1"/>
</dbReference>
<dbReference type="Pfam" id="PF11951">
    <property type="entry name" value="Fungal_trans_2"/>
    <property type="match status" value="1"/>
</dbReference>
<keyword evidence="3" id="KW-1185">Reference proteome</keyword>